<dbReference type="EMBL" id="PYWC01000001">
    <property type="protein sequence ID" value="PWW80862.1"/>
    <property type="molecule type" value="Genomic_DNA"/>
</dbReference>
<proteinExistence type="predicted"/>
<accession>A0A317T2D5</accession>
<evidence type="ECO:0000313" key="4">
    <source>
        <dbReference type="Proteomes" id="UP000246991"/>
    </source>
</evidence>
<dbReference type="Proteomes" id="UP000246991">
    <property type="component" value="Unassembled WGS sequence"/>
</dbReference>
<feature type="compositionally biased region" description="Pro residues" evidence="1">
    <location>
        <begin position="1"/>
        <end position="10"/>
    </location>
</feature>
<feature type="transmembrane region" description="Helical" evidence="2">
    <location>
        <begin position="66"/>
        <end position="85"/>
    </location>
</feature>
<reference evidence="3 4" key="1">
    <citation type="submission" date="2018-03" db="EMBL/GenBank/DDBJ databases">
        <title>Genomes of Pezizomycetes fungi and the evolution of truffles.</title>
        <authorList>
            <person name="Murat C."/>
            <person name="Payen T."/>
            <person name="Noel B."/>
            <person name="Kuo A."/>
            <person name="Martin F.M."/>
        </authorList>
    </citation>
    <scope>NUCLEOTIDE SEQUENCE [LARGE SCALE GENOMIC DNA]</scope>
    <source>
        <strain evidence="3">091103-1</strain>
    </source>
</reference>
<gene>
    <name evidence="3" type="ORF">C7212DRAFT_340980</name>
</gene>
<dbReference type="AlphaFoldDB" id="A0A317T2D5"/>
<keyword evidence="2" id="KW-0472">Membrane</keyword>
<feature type="transmembrane region" description="Helical" evidence="2">
    <location>
        <begin position="91"/>
        <end position="115"/>
    </location>
</feature>
<protein>
    <submittedName>
        <fullName evidence="3">Uncharacterized protein</fullName>
    </submittedName>
</protein>
<sequence>MTPTVPPPAYLDPYRQDRYAPPPDLLPPQPNPSSSSLPVYTADGQPPPYTIQPSGKRYLCGRPVPFNLITGCTLMAGVAIFALVANIKNPIIVIVLLTVITAVVTPLLYAVFVSVKAGIERRRGMEGGRGGGV</sequence>
<feature type="region of interest" description="Disordered" evidence="1">
    <location>
        <begin position="1"/>
        <end position="47"/>
    </location>
</feature>
<keyword evidence="4" id="KW-1185">Reference proteome</keyword>
<organism evidence="3 4">
    <name type="scientific">Tuber magnatum</name>
    <name type="common">white Piedmont truffle</name>
    <dbReference type="NCBI Taxonomy" id="42249"/>
    <lineage>
        <taxon>Eukaryota</taxon>
        <taxon>Fungi</taxon>
        <taxon>Dikarya</taxon>
        <taxon>Ascomycota</taxon>
        <taxon>Pezizomycotina</taxon>
        <taxon>Pezizomycetes</taxon>
        <taxon>Pezizales</taxon>
        <taxon>Tuberaceae</taxon>
        <taxon>Tuber</taxon>
    </lineage>
</organism>
<evidence type="ECO:0000313" key="3">
    <source>
        <dbReference type="EMBL" id="PWW80862.1"/>
    </source>
</evidence>
<evidence type="ECO:0000256" key="2">
    <source>
        <dbReference type="SAM" id="Phobius"/>
    </source>
</evidence>
<comment type="caution">
    <text evidence="3">The sequence shown here is derived from an EMBL/GenBank/DDBJ whole genome shotgun (WGS) entry which is preliminary data.</text>
</comment>
<name>A0A317T2D5_9PEZI</name>
<keyword evidence="2" id="KW-1133">Transmembrane helix</keyword>
<keyword evidence="2" id="KW-0812">Transmembrane</keyword>
<evidence type="ECO:0000256" key="1">
    <source>
        <dbReference type="SAM" id="MobiDB-lite"/>
    </source>
</evidence>
<feature type="compositionally biased region" description="Pro residues" evidence="1">
    <location>
        <begin position="20"/>
        <end position="31"/>
    </location>
</feature>